<reference evidence="3" key="1">
    <citation type="submission" date="2021-04" db="EMBL/GenBank/DDBJ databases">
        <title>Draft Genome Sequence of Pandoravirus japonicus, Isolated from the Sabaishi River of Niigata, Japan.</title>
        <authorList>
            <person name="Hosokawa N."/>
            <person name="Takahashi H."/>
            <person name="Aoki K."/>
            <person name="Takemura M."/>
        </authorList>
    </citation>
    <scope>NUCLEOTIDE SEQUENCE</scope>
</reference>
<accession>A0A811BQY7</accession>
<dbReference type="PROSITE" id="PS51352">
    <property type="entry name" value="THIOREDOXIN_2"/>
    <property type="match status" value="1"/>
</dbReference>
<dbReference type="GO" id="GO:0016853">
    <property type="term" value="F:isomerase activity"/>
    <property type="evidence" value="ECO:0007669"/>
    <property type="project" value="UniProtKB-KW"/>
</dbReference>
<feature type="domain" description="Thioredoxin" evidence="2">
    <location>
        <begin position="31"/>
        <end position="185"/>
    </location>
</feature>
<dbReference type="Gene3D" id="3.40.30.10">
    <property type="entry name" value="Glutaredoxin"/>
    <property type="match status" value="1"/>
</dbReference>
<keyword evidence="3" id="KW-0413">Isomerase</keyword>
<proteinExistence type="predicted"/>
<feature type="compositionally biased region" description="Low complexity" evidence="1">
    <location>
        <begin position="12"/>
        <end position="26"/>
    </location>
</feature>
<protein>
    <submittedName>
        <fullName evidence="3">Disulfide isomerase</fullName>
    </submittedName>
</protein>
<sequence>MSLRSQPRGRRATAAAATADSDANGNGALGLAALLPAPMRGRPAAEDRAQGRPPLELESPAELDNLMSTDDNAVVYFYKPECPYCKQFAPVYADLAADVHRTNRGSPAASVLGAAPVPIVMAKIDGARHREGINALRDGFLGPKHGRGYPTVLFKRGADKVAVTWDSTKPREREAIAALMAKFYGDPTLAPMDPARLAQTMRNPDPEFVYFGSDNIELVPRFVRALDPSYVDVEDALATLALLFTIDAPLAARGAFYPANRADRKDIAIPSIVVINDRGATDNDGDGDMTTYANRDAHRWAAAALADQLGIAPPTAGRAAGPIAAQQGGSIEMPQQQQQPPPRRARARAARDNATGSRRLVALA</sequence>
<dbReference type="InterPro" id="IPR036249">
    <property type="entry name" value="Thioredoxin-like_sf"/>
</dbReference>
<dbReference type="Proteomes" id="UP001253637">
    <property type="component" value="Segment"/>
</dbReference>
<evidence type="ECO:0000313" key="3">
    <source>
        <dbReference type="EMBL" id="BCU03750.1"/>
    </source>
</evidence>
<dbReference type="Pfam" id="PF00085">
    <property type="entry name" value="Thioredoxin"/>
    <property type="match status" value="1"/>
</dbReference>
<evidence type="ECO:0000256" key="1">
    <source>
        <dbReference type="SAM" id="MobiDB-lite"/>
    </source>
</evidence>
<name>A0A811BQY7_9VIRU</name>
<dbReference type="CDD" id="cd02961">
    <property type="entry name" value="PDI_a_family"/>
    <property type="match status" value="1"/>
</dbReference>
<dbReference type="InterPro" id="IPR013766">
    <property type="entry name" value="Thioredoxin_domain"/>
</dbReference>
<evidence type="ECO:0000313" key="4">
    <source>
        <dbReference type="Proteomes" id="UP001253637"/>
    </source>
</evidence>
<feature type="region of interest" description="Disordered" evidence="1">
    <location>
        <begin position="1"/>
        <end position="26"/>
    </location>
</feature>
<evidence type="ECO:0000259" key="2">
    <source>
        <dbReference type="PROSITE" id="PS51352"/>
    </source>
</evidence>
<dbReference type="SUPFAM" id="SSF52833">
    <property type="entry name" value="Thioredoxin-like"/>
    <property type="match status" value="1"/>
</dbReference>
<feature type="region of interest" description="Disordered" evidence="1">
    <location>
        <begin position="316"/>
        <end position="364"/>
    </location>
</feature>
<dbReference type="EMBL" id="LC625835">
    <property type="protein sequence ID" value="BCU03750.1"/>
    <property type="molecule type" value="Genomic_DNA"/>
</dbReference>
<organism evidence="3 4">
    <name type="scientific">Pandoravirus japonicus</name>
    <dbReference type="NCBI Taxonomy" id="2823154"/>
    <lineage>
        <taxon>Viruses</taxon>
        <taxon>Pandoravirus</taxon>
    </lineage>
</organism>